<dbReference type="Gene3D" id="3.30.300.30">
    <property type="match status" value="1"/>
</dbReference>
<evidence type="ECO:0000256" key="5">
    <source>
        <dbReference type="ARBA" id="ARBA00067668"/>
    </source>
</evidence>
<organism evidence="8 9">
    <name type="scientific">Enhydrobacter aerosaccus</name>
    <dbReference type="NCBI Taxonomy" id="225324"/>
    <lineage>
        <taxon>Bacteria</taxon>
        <taxon>Pseudomonadati</taxon>
        <taxon>Pseudomonadota</taxon>
        <taxon>Alphaproteobacteria</taxon>
        <taxon>Hyphomicrobiales</taxon>
        <taxon>Enhydrobacter</taxon>
    </lineage>
</organism>
<evidence type="ECO:0000259" key="6">
    <source>
        <dbReference type="Pfam" id="PF00501"/>
    </source>
</evidence>
<dbReference type="PANTHER" id="PTHR43201:SF5">
    <property type="entry name" value="MEDIUM-CHAIN ACYL-COA LIGASE ACSF2, MITOCHONDRIAL"/>
    <property type="match status" value="1"/>
</dbReference>
<gene>
    <name evidence="8" type="ORF">SAMN02745126_01148</name>
</gene>
<dbReference type="Pfam" id="PF13193">
    <property type="entry name" value="AMP-binding_C"/>
    <property type="match status" value="1"/>
</dbReference>
<evidence type="ECO:0000256" key="4">
    <source>
        <dbReference type="ARBA" id="ARBA00066616"/>
    </source>
</evidence>
<dbReference type="InterPro" id="IPR045851">
    <property type="entry name" value="AMP-bd_C_sf"/>
</dbReference>
<accession>A0A1T4KU21</accession>
<keyword evidence="9" id="KW-1185">Reference proteome</keyword>
<evidence type="ECO:0000313" key="8">
    <source>
        <dbReference type="EMBL" id="SJZ45860.1"/>
    </source>
</evidence>
<comment type="similarity">
    <text evidence="1">Belongs to the ATP-dependent AMP-binding enzyme family.</text>
</comment>
<keyword evidence="2" id="KW-0436">Ligase</keyword>
<dbReference type="SUPFAM" id="SSF56801">
    <property type="entry name" value="Acetyl-CoA synthetase-like"/>
    <property type="match status" value="1"/>
</dbReference>
<dbReference type="InterPro" id="IPR042099">
    <property type="entry name" value="ANL_N_sf"/>
</dbReference>
<dbReference type="EC" id="6.2.1.44" evidence="4"/>
<dbReference type="OrthoDB" id="9803968at2"/>
<evidence type="ECO:0000256" key="2">
    <source>
        <dbReference type="ARBA" id="ARBA00022598"/>
    </source>
</evidence>
<dbReference type="RefSeq" id="WP_085932813.1">
    <property type="nucleotide sequence ID" value="NZ_FUWJ01000001.1"/>
</dbReference>
<feature type="domain" description="AMP-binding enzyme C-terminal" evidence="7">
    <location>
        <begin position="422"/>
        <end position="497"/>
    </location>
</feature>
<dbReference type="CDD" id="cd17631">
    <property type="entry name" value="FACL_FadD13-like"/>
    <property type="match status" value="1"/>
</dbReference>
<dbReference type="Pfam" id="PF00501">
    <property type="entry name" value="AMP-binding"/>
    <property type="match status" value="1"/>
</dbReference>
<evidence type="ECO:0000259" key="7">
    <source>
        <dbReference type="Pfam" id="PF13193"/>
    </source>
</evidence>
<feature type="domain" description="AMP-dependent synthetase/ligase" evidence="6">
    <location>
        <begin position="12"/>
        <end position="372"/>
    </location>
</feature>
<comment type="catalytic activity">
    <reaction evidence="3">
        <text>3-(methylsulfanyl)propanoate + ATP + CoA = 3-(methylsulfanyl)propanoyl-CoA + AMP + diphosphate</text>
        <dbReference type="Rhea" id="RHEA:43052"/>
        <dbReference type="ChEBI" id="CHEBI:30616"/>
        <dbReference type="ChEBI" id="CHEBI:33019"/>
        <dbReference type="ChEBI" id="CHEBI:49016"/>
        <dbReference type="ChEBI" id="CHEBI:57287"/>
        <dbReference type="ChEBI" id="CHEBI:82815"/>
        <dbReference type="ChEBI" id="CHEBI:456215"/>
        <dbReference type="EC" id="6.2.1.44"/>
    </reaction>
    <physiologicalReaction direction="left-to-right" evidence="3">
        <dbReference type="Rhea" id="RHEA:43053"/>
    </physiologicalReaction>
</comment>
<dbReference type="NCBIfam" id="NF004837">
    <property type="entry name" value="PRK06187.1"/>
    <property type="match status" value="1"/>
</dbReference>
<dbReference type="GO" id="GO:0031956">
    <property type="term" value="F:medium-chain fatty acid-CoA ligase activity"/>
    <property type="evidence" value="ECO:0007669"/>
    <property type="project" value="TreeGrafter"/>
</dbReference>
<proteinExistence type="inferred from homology"/>
<reference evidence="9" key="1">
    <citation type="submission" date="2017-02" db="EMBL/GenBank/DDBJ databases">
        <authorList>
            <person name="Varghese N."/>
            <person name="Submissions S."/>
        </authorList>
    </citation>
    <scope>NUCLEOTIDE SEQUENCE [LARGE SCALE GENOMIC DNA]</scope>
    <source>
        <strain evidence="9">ATCC 27094</strain>
    </source>
</reference>
<dbReference type="EMBL" id="FUWJ01000001">
    <property type="protein sequence ID" value="SJZ45860.1"/>
    <property type="molecule type" value="Genomic_DNA"/>
</dbReference>
<evidence type="ECO:0000313" key="9">
    <source>
        <dbReference type="Proteomes" id="UP000190092"/>
    </source>
</evidence>
<protein>
    <recommendedName>
        <fullName evidence="5">3-methylmercaptopropionyl-CoA ligase</fullName>
        <ecNumber evidence="4">6.2.1.44</ecNumber>
    </recommendedName>
</protein>
<dbReference type="Proteomes" id="UP000190092">
    <property type="component" value="Unassembled WGS sequence"/>
</dbReference>
<dbReference type="PROSITE" id="PS00455">
    <property type="entry name" value="AMP_BINDING"/>
    <property type="match status" value="1"/>
</dbReference>
<dbReference type="InterPro" id="IPR020845">
    <property type="entry name" value="AMP-binding_CS"/>
</dbReference>
<dbReference type="InterPro" id="IPR025110">
    <property type="entry name" value="AMP-bd_C"/>
</dbReference>
<name>A0A1T4KU21_9HYPH</name>
<sequence length="516" mass="55864">MAGAPPYYDWIAHHAGRRPHQLAIHDLQTARKFSYADLHHRTNRLAAALAALGIGKGDRIALLAPNCAEYFELQFACGRLGAIMLPLNWRLTVPELEYILGDSTPKLLIHDSSFSEAASKLAHLCKLPHLLEIDHERPDGAYERALAGGHAVPDPIALTHDDIGMVMYTSGTTGHPKGAIITHGMVFWNCVNLGIPALISPLTVQLVVLPLFHTGGLNCYANPVLHAGGTILVMRSFDPGLALDYISDPALGITHFFAVPAPYQFMMQHPNFQSADLTRLQIAGVGGAPCALAILEGWTERGVPLVQGWGMTETSPAGTMLDASDAIRKLGSAGKAMMHTAIRIVDEAGHDVARGVVGELLIKGPNITPGYWNKPEATANAFSDGWLHTGDAARMDDEGFIYIVDRWKDMYISGGENVYPAEVENVLFQLPQVADAAIIGIPNERWGEVGLAIIVRKADQPLEEADVIRHCLGKLAKFKVPQSIAFVEALPRNATGKVLKRELRVQFVGADKPAIT</sequence>
<dbReference type="AlphaFoldDB" id="A0A1T4KU21"/>
<dbReference type="Gene3D" id="3.40.50.12780">
    <property type="entry name" value="N-terminal domain of ligase-like"/>
    <property type="match status" value="1"/>
</dbReference>
<evidence type="ECO:0000256" key="3">
    <source>
        <dbReference type="ARBA" id="ARBA00051915"/>
    </source>
</evidence>
<dbReference type="InterPro" id="IPR000873">
    <property type="entry name" value="AMP-dep_synth/lig_dom"/>
</dbReference>
<dbReference type="GO" id="GO:0006631">
    <property type="term" value="P:fatty acid metabolic process"/>
    <property type="evidence" value="ECO:0007669"/>
    <property type="project" value="TreeGrafter"/>
</dbReference>
<dbReference type="STRING" id="225324.SAMN02745126_01148"/>
<dbReference type="FunFam" id="3.30.300.30:FF:000008">
    <property type="entry name" value="2,3-dihydroxybenzoate-AMP ligase"/>
    <property type="match status" value="1"/>
</dbReference>
<evidence type="ECO:0000256" key="1">
    <source>
        <dbReference type="ARBA" id="ARBA00006432"/>
    </source>
</evidence>
<dbReference type="PANTHER" id="PTHR43201">
    <property type="entry name" value="ACYL-COA SYNTHETASE"/>
    <property type="match status" value="1"/>
</dbReference>